<dbReference type="Pfam" id="PF00107">
    <property type="entry name" value="ADH_zinc_N"/>
    <property type="match status" value="1"/>
</dbReference>
<dbReference type="RefSeq" id="WP_054780817.1">
    <property type="nucleotide sequence ID" value="NZ_JBHMAS010000071.1"/>
</dbReference>
<name>A0ABV5XPB9_9NOCA</name>
<dbReference type="GO" id="GO:0016491">
    <property type="term" value="F:oxidoreductase activity"/>
    <property type="evidence" value="ECO:0007669"/>
    <property type="project" value="UniProtKB-KW"/>
</dbReference>
<dbReference type="SUPFAM" id="SSF50129">
    <property type="entry name" value="GroES-like"/>
    <property type="match status" value="1"/>
</dbReference>
<dbReference type="InterPro" id="IPR013149">
    <property type="entry name" value="ADH-like_C"/>
</dbReference>
<feature type="domain" description="Enoyl reductase (ER)" evidence="2">
    <location>
        <begin position="22"/>
        <end position="336"/>
    </location>
</feature>
<dbReference type="SUPFAM" id="SSF51735">
    <property type="entry name" value="NAD(P)-binding Rossmann-fold domains"/>
    <property type="match status" value="1"/>
</dbReference>
<dbReference type="PANTHER" id="PTHR43205">
    <property type="entry name" value="PROSTAGLANDIN REDUCTASE"/>
    <property type="match status" value="1"/>
</dbReference>
<evidence type="ECO:0000256" key="1">
    <source>
        <dbReference type="ARBA" id="ARBA00023002"/>
    </source>
</evidence>
<dbReference type="Proteomes" id="UP001589587">
    <property type="component" value="Unassembled WGS sequence"/>
</dbReference>
<organism evidence="3 4">
    <name type="scientific">Rhodococcus baikonurensis</name>
    <dbReference type="NCBI Taxonomy" id="172041"/>
    <lineage>
        <taxon>Bacteria</taxon>
        <taxon>Bacillati</taxon>
        <taxon>Actinomycetota</taxon>
        <taxon>Actinomycetes</taxon>
        <taxon>Mycobacteriales</taxon>
        <taxon>Nocardiaceae</taxon>
        <taxon>Rhodococcus</taxon>
        <taxon>Rhodococcus erythropolis group</taxon>
    </lineage>
</organism>
<dbReference type="Gene3D" id="3.40.50.720">
    <property type="entry name" value="NAD(P)-binding Rossmann-like Domain"/>
    <property type="match status" value="1"/>
</dbReference>
<dbReference type="Pfam" id="PF16884">
    <property type="entry name" value="ADH_N_2"/>
    <property type="match status" value="1"/>
</dbReference>
<keyword evidence="4" id="KW-1185">Reference proteome</keyword>
<dbReference type="InterPro" id="IPR011032">
    <property type="entry name" value="GroES-like_sf"/>
</dbReference>
<gene>
    <name evidence="3" type="ORF">ACFFQ6_28270</name>
</gene>
<dbReference type="Gene3D" id="3.90.180.10">
    <property type="entry name" value="Medium-chain alcohol dehydrogenases, catalytic domain"/>
    <property type="match status" value="1"/>
</dbReference>
<proteinExistence type="predicted"/>
<sequence length="340" mass="36289">MVTTKHIAVSNHQIILATLPDGTLEEGHFTSACGAVPVPRPGEIVVRTLIISVDAANRTWMDVETYRPRLVAGEVMAGYGLCEVVDANGTSLPEGTIVFCDAGWQEYAAVPAADATPLAVDGELTHQISVHGVSGMAAYFGITEVGAVAPGETVVVSAAAGATGHLAGQIARIRGARVVGIAGSDEKNLMLESYLGFDATVNHRSETFRADLKAACPKGIDVYFDNVGGRILETVLRRMNQNGRVVCCGSVTHYTYDPESRLAEVVPGALISRRIRMEGFIVLDWMDRWPFASQVMNGWLADGRLLPLENPYDGLDSAPRALLGLLAGENAGKTMVRLTR</sequence>
<dbReference type="EC" id="1.-.-.-" evidence="3"/>
<reference evidence="3 4" key="1">
    <citation type="submission" date="2024-09" db="EMBL/GenBank/DDBJ databases">
        <authorList>
            <person name="Sun Q."/>
            <person name="Mori K."/>
        </authorList>
    </citation>
    <scope>NUCLEOTIDE SEQUENCE [LARGE SCALE GENOMIC DNA]</scope>
    <source>
        <strain evidence="3 4">JCM 11411</strain>
    </source>
</reference>
<dbReference type="InterPro" id="IPR036291">
    <property type="entry name" value="NAD(P)-bd_dom_sf"/>
</dbReference>
<accession>A0ABV5XPB9</accession>
<dbReference type="SMART" id="SM00829">
    <property type="entry name" value="PKS_ER"/>
    <property type="match status" value="1"/>
</dbReference>
<evidence type="ECO:0000313" key="3">
    <source>
        <dbReference type="EMBL" id="MFB9783604.1"/>
    </source>
</evidence>
<keyword evidence="1 3" id="KW-0560">Oxidoreductase</keyword>
<comment type="caution">
    <text evidence="3">The sequence shown here is derived from an EMBL/GenBank/DDBJ whole genome shotgun (WGS) entry which is preliminary data.</text>
</comment>
<dbReference type="CDD" id="cd05288">
    <property type="entry name" value="PGDH"/>
    <property type="match status" value="1"/>
</dbReference>
<dbReference type="InterPro" id="IPR041694">
    <property type="entry name" value="ADH_N_2"/>
</dbReference>
<dbReference type="PANTHER" id="PTHR43205:SF7">
    <property type="entry name" value="PROSTAGLANDIN REDUCTASE 1"/>
    <property type="match status" value="1"/>
</dbReference>
<evidence type="ECO:0000259" key="2">
    <source>
        <dbReference type="SMART" id="SM00829"/>
    </source>
</evidence>
<dbReference type="InterPro" id="IPR045010">
    <property type="entry name" value="MDR_fam"/>
</dbReference>
<protein>
    <submittedName>
        <fullName evidence="3">NADP-dependent oxidoreductase</fullName>
        <ecNumber evidence="3">1.-.-.-</ecNumber>
    </submittedName>
</protein>
<dbReference type="InterPro" id="IPR020843">
    <property type="entry name" value="ER"/>
</dbReference>
<dbReference type="EMBL" id="JBHMAS010000071">
    <property type="protein sequence ID" value="MFB9783604.1"/>
    <property type="molecule type" value="Genomic_DNA"/>
</dbReference>
<evidence type="ECO:0000313" key="4">
    <source>
        <dbReference type="Proteomes" id="UP001589587"/>
    </source>
</evidence>